<name>A0A1M6E1Q7_9RHOB</name>
<keyword evidence="2" id="KW-1185">Reference proteome</keyword>
<reference evidence="1 2" key="1">
    <citation type="submission" date="2016-11" db="EMBL/GenBank/DDBJ databases">
        <authorList>
            <person name="Jaros S."/>
            <person name="Januszkiewicz K."/>
            <person name="Wedrychowicz H."/>
        </authorList>
    </citation>
    <scope>NUCLEOTIDE SEQUENCE [LARGE SCALE GENOMIC DNA]</scope>
    <source>
        <strain evidence="1 2">DSM 100565</strain>
    </source>
</reference>
<evidence type="ECO:0000313" key="1">
    <source>
        <dbReference type="EMBL" id="SHI79427.1"/>
    </source>
</evidence>
<accession>A0A1M6E1Q7</accession>
<dbReference type="STRING" id="1447782.SAMN05444417_1748"/>
<organism evidence="1 2">
    <name type="scientific">Wenxinia saemankumensis</name>
    <dbReference type="NCBI Taxonomy" id="1447782"/>
    <lineage>
        <taxon>Bacteria</taxon>
        <taxon>Pseudomonadati</taxon>
        <taxon>Pseudomonadota</taxon>
        <taxon>Alphaproteobacteria</taxon>
        <taxon>Rhodobacterales</taxon>
        <taxon>Roseobacteraceae</taxon>
        <taxon>Wenxinia</taxon>
    </lineage>
</organism>
<dbReference type="Proteomes" id="UP000184292">
    <property type="component" value="Unassembled WGS sequence"/>
</dbReference>
<proteinExistence type="predicted"/>
<evidence type="ECO:0000313" key="2">
    <source>
        <dbReference type="Proteomes" id="UP000184292"/>
    </source>
</evidence>
<sequence>MTLAEKARRNRQVAVTGVRARTSNIFSTEFGRAPRR</sequence>
<gene>
    <name evidence="1" type="ORF">SAMN05444417_1748</name>
</gene>
<protein>
    <submittedName>
        <fullName evidence="1">Uncharacterized protein</fullName>
    </submittedName>
</protein>
<dbReference type="EMBL" id="FQYO01000003">
    <property type="protein sequence ID" value="SHI79427.1"/>
    <property type="molecule type" value="Genomic_DNA"/>
</dbReference>
<dbReference type="AlphaFoldDB" id="A0A1M6E1Q7"/>